<gene>
    <name evidence="1" type="ORF">SDC9_106567</name>
</gene>
<organism evidence="1">
    <name type="scientific">bioreactor metagenome</name>
    <dbReference type="NCBI Taxonomy" id="1076179"/>
    <lineage>
        <taxon>unclassified sequences</taxon>
        <taxon>metagenomes</taxon>
        <taxon>ecological metagenomes</taxon>
    </lineage>
</organism>
<protein>
    <submittedName>
        <fullName evidence="1">Uncharacterized protein</fullName>
    </submittedName>
</protein>
<accession>A0A645B545</accession>
<comment type="caution">
    <text evidence="1">The sequence shown here is derived from an EMBL/GenBank/DDBJ whole genome shotgun (WGS) entry which is preliminary data.</text>
</comment>
<dbReference type="AlphaFoldDB" id="A0A645B545"/>
<proteinExistence type="predicted"/>
<reference evidence="1" key="1">
    <citation type="submission" date="2019-08" db="EMBL/GenBank/DDBJ databases">
        <authorList>
            <person name="Kucharzyk K."/>
            <person name="Murdoch R.W."/>
            <person name="Higgins S."/>
            <person name="Loffler F."/>
        </authorList>
    </citation>
    <scope>NUCLEOTIDE SEQUENCE</scope>
</reference>
<dbReference type="EMBL" id="VSSQ01017426">
    <property type="protein sequence ID" value="MPM59721.1"/>
    <property type="molecule type" value="Genomic_DNA"/>
</dbReference>
<evidence type="ECO:0000313" key="1">
    <source>
        <dbReference type="EMBL" id="MPM59721.1"/>
    </source>
</evidence>
<name>A0A645B545_9ZZZZ</name>
<sequence>MRRLFYTSVTLGLNPLKKEMSFDILTTDIGAGGFVH</sequence>